<keyword evidence="2 5" id="KW-0812">Transmembrane</keyword>
<dbReference type="Gene3D" id="1.20.58.390">
    <property type="entry name" value="Neurotransmitter-gated ion-channel transmembrane domain"/>
    <property type="match status" value="1"/>
</dbReference>
<dbReference type="PANTHER" id="PTHR18945">
    <property type="entry name" value="NEUROTRANSMITTER GATED ION CHANNEL"/>
    <property type="match status" value="1"/>
</dbReference>
<feature type="transmembrane region" description="Helical" evidence="5">
    <location>
        <begin position="314"/>
        <end position="332"/>
    </location>
</feature>
<dbReference type="Pfam" id="PF02931">
    <property type="entry name" value="Neur_chan_LBD"/>
    <property type="match status" value="1"/>
</dbReference>
<feature type="chain" id="PRO_5008586570" description="Neurotransmitter-gated ion-channel ligand-binding domain-containing protein" evidence="6">
    <location>
        <begin position="21"/>
        <end position="435"/>
    </location>
</feature>
<keyword evidence="6" id="KW-0732">Signal</keyword>
<protein>
    <recommendedName>
        <fullName evidence="7">Neurotransmitter-gated ion-channel ligand-binding domain-containing protein</fullName>
    </recommendedName>
</protein>
<evidence type="ECO:0000256" key="2">
    <source>
        <dbReference type="ARBA" id="ARBA00022692"/>
    </source>
</evidence>
<keyword evidence="3 5" id="KW-1133">Transmembrane helix</keyword>
<dbReference type="FunFam" id="2.70.170.10:FF:000028">
    <property type="entry name" value="AcetylCholine Receptor"/>
    <property type="match status" value="1"/>
</dbReference>
<evidence type="ECO:0000313" key="8">
    <source>
        <dbReference type="EMBL" id="JAT10528.1"/>
    </source>
</evidence>
<proteinExistence type="predicted"/>
<evidence type="ECO:0000259" key="7">
    <source>
        <dbReference type="Pfam" id="PF02931"/>
    </source>
</evidence>
<feature type="signal peptide" evidence="6">
    <location>
        <begin position="1"/>
        <end position="20"/>
    </location>
</feature>
<sequence length="435" mass="50087">WLLLCLWSFSLSPTFTLVDTSSPFPNSTNGRPPLWNATWTDELKHDLLMKYDKFTRPAQHTNVTEVTFKVTVIHVEVDEAKSMMVINGWTVFRWTDEKLRWNQSEYGGISQLYVADHEVWQPDIVLYNNALGNNIDHYGHTHCIVYSGGDVLWVPPSQFSVYCDLDLTKWPYDRHTCRLHFGSWVHGGEQIQLKRKGNSSQDSDSEAKGDPGKWSILSLLELEHTKYYPCCSEPYYSIELVVTVERRNPEYTAVVFIPALVCVVLTLAVFWLLPSSSERSVISGVTAIIDSIFLVYFAYRLPTMGVNIPFIIKFYSYNLVLICLSVVVTIGLRSRPRYLPLPWVIHRFLNCRLTTILGLTSSQNTFVSIYPRQDGEELHEHSLGDRGRTESVDTTSQQSLNYSRDWALFTAAVDRLMFLLYFLIFLLIVVKFYLS</sequence>
<dbReference type="GO" id="GO:0004888">
    <property type="term" value="F:transmembrane signaling receptor activity"/>
    <property type="evidence" value="ECO:0007669"/>
    <property type="project" value="InterPro"/>
</dbReference>
<dbReference type="InterPro" id="IPR006201">
    <property type="entry name" value="Neur_channel"/>
</dbReference>
<dbReference type="AlphaFoldDB" id="A0A1B6KGD6"/>
<dbReference type="SUPFAM" id="SSF90112">
    <property type="entry name" value="Neurotransmitter-gated ion-channel transmembrane pore"/>
    <property type="match status" value="1"/>
</dbReference>
<reference evidence="8" key="1">
    <citation type="submission" date="2015-11" db="EMBL/GenBank/DDBJ databases">
        <title>De novo transcriptome assembly of four potential Pierce s Disease insect vectors from Arizona vineyards.</title>
        <authorList>
            <person name="Tassone E.E."/>
        </authorList>
    </citation>
    <scope>NUCLEOTIDE SEQUENCE</scope>
</reference>
<dbReference type="InterPro" id="IPR036734">
    <property type="entry name" value="Neur_chan_lig-bd_sf"/>
</dbReference>
<dbReference type="Gene3D" id="2.70.170.10">
    <property type="entry name" value="Neurotransmitter-gated ion-channel ligand-binding domain"/>
    <property type="match status" value="1"/>
</dbReference>
<accession>A0A1B6KGD6</accession>
<dbReference type="InterPro" id="IPR036719">
    <property type="entry name" value="Neuro-gated_channel_TM_sf"/>
</dbReference>
<dbReference type="InterPro" id="IPR006202">
    <property type="entry name" value="Neur_chan_lig-bd"/>
</dbReference>
<dbReference type="SUPFAM" id="SSF63712">
    <property type="entry name" value="Nicotinic receptor ligand binding domain-like"/>
    <property type="match status" value="1"/>
</dbReference>
<gene>
    <name evidence="8" type="ORF">g.16058</name>
</gene>
<dbReference type="EMBL" id="GEBQ01029449">
    <property type="protein sequence ID" value="JAT10528.1"/>
    <property type="molecule type" value="Transcribed_RNA"/>
</dbReference>
<evidence type="ECO:0000256" key="4">
    <source>
        <dbReference type="ARBA" id="ARBA00023136"/>
    </source>
</evidence>
<comment type="subcellular location">
    <subcellularLocation>
        <location evidence="1">Membrane</location>
        <topology evidence="1">Multi-pass membrane protein</topology>
    </subcellularLocation>
</comment>
<evidence type="ECO:0000256" key="5">
    <source>
        <dbReference type="SAM" id="Phobius"/>
    </source>
</evidence>
<organism evidence="8">
    <name type="scientific">Graphocephala atropunctata</name>
    <dbReference type="NCBI Taxonomy" id="36148"/>
    <lineage>
        <taxon>Eukaryota</taxon>
        <taxon>Metazoa</taxon>
        <taxon>Ecdysozoa</taxon>
        <taxon>Arthropoda</taxon>
        <taxon>Hexapoda</taxon>
        <taxon>Insecta</taxon>
        <taxon>Pterygota</taxon>
        <taxon>Neoptera</taxon>
        <taxon>Paraneoptera</taxon>
        <taxon>Hemiptera</taxon>
        <taxon>Auchenorrhyncha</taxon>
        <taxon>Membracoidea</taxon>
        <taxon>Cicadellidae</taxon>
        <taxon>Cicadellinae</taxon>
        <taxon>Cicadellini</taxon>
        <taxon>Graphocephala</taxon>
    </lineage>
</organism>
<feature type="transmembrane region" description="Helical" evidence="5">
    <location>
        <begin position="280"/>
        <end position="299"/>
    </location>
</feature>
<feature type="transmembrane region" description="Helical" evidence="5">
    <location>
        <begin position="416"/>
        <end position="434"/>
    </location>
</feature>
<evidence type="ECO:0000256" key="6">
    <source>
        <dbReference type="SAM" id="SignalP"/>
    </source>
</evidence>
<feature type="non-terminal residue" evidence="8">
    <location>
        <position position="1"/>
    </location>
</feature>
<dbReference type="GO" id="GO:0016020">
    <property type="term" value="C:membrane"/>
    <property type="evidence" value="ECO:0007669"/>
    <property type="project" value="UniProtKB-SubCell"/>
</dbReference>
<dbReference type="GO" id="GO:0005230">
    <property type="term" value="F:extracellular ligand-gated monoatomic ion channel activity"/>
    <property type="evidence" value="ECO:0007669"/>
    <property type="project" value="InterPro"/>
</dbReference>
<dbReference type="PRINTS" id="PR00252">
    <property type="entry name" value="NRIONCHANNEL"/>
</dbReference>
<evidence type="ECO:0000256" key="3">
    <source>
        <dbReference type="ARBA" id="ARBA00022989"/>
    </source>
</evidence>
<keyword evidence="4 5" id="KW-0472">Membrane</keyword>
<feature type="domain" description="Neurotransmitter-gated ion-channel ligand-binding" evidence="7">
    <location>
        <begin position="42"/>
        <end position="247"/>
    </location>
</feature>
<feature type="transmembrane region" description="Helical" evidence="5">
    <location>
        <begin position="251"/>
        <end position="273"/>
    </location>
</feature>
<dbReference type="InterPro" id="IPR038050">
    <property type="entry name" value="Neuro_actylchol_rec"/>
</dbReference>
<name>A0A1B6KGD6_9HEMI</name>
<evidence type="ECO:0000256" key="1">
    <source>
        <dbReference type="ARBA" id="ARBA00004141"/>
    </source>
</evidence>